<evidence type="ECO:0000259" key="1">
    <source>
        <dbReference type="Pfam" id="PF00646"/>
    </source>
</evidence>
<dbReference type="InterPro" id="IPR001810">
    <property type="entry name" value="F-box_dom"/>
</dbReference>
<dbReference type="InterPro" id="IPR036047">
    <property type="entry name" value="F-box-like_dom_sf"/>
</dbReference>
<dbReference type="Pfam" id="PF00646">
    <property type="entry name" value="F-box"/>
    <property type="match status" value="1"/>
</dbReference>
<evidence type="ECO:0000313" key="3">
    <source>
        <dbReference type="Proteomes" id="UP000324897"/>
    </source>
</evidence>
<gene>
    <name evidence="2" type="ORF">EJB05_14030</name>
</gene>
<name>A0A5J9VXY8_9POAL</name>
<keyword evidence="3" id="KW-1185">Reference proteome</keyword>
<comment type="caution">
    <text evidence="2">The sequence shown here is derived from an EMBL/GenBank/DDBJ whole genome shotgun (WGS) entry which is preliminary data.</text>
</comment>
<reference evidence="2 3" key="1">
    <citation type="journal article" date="2019" name="Sci. Rep.">
        <title>A high-quality genome of Eragrostis curvula grass provides insights into Poaceae evolution and supports new strategies to enhance forage quality.</title>
        <authorList>
            <person name="Carballo J."/>
            <person name="Santos B.A.C.M."/>
            <person name="Zappacosta D."/>
            <person name="Garbus I."/>
            <person name="Selva J.P."/>
            <person name="Gallo C.A."/>
            <person name="Diaz A."/>
            <person name="Albertini E."/>
            <person name="Caccamo M."/>
            <person name="Echenique V."/>
        </authorList>
    </citation>
    <scope>NUCLEOTIDE SEQUENCE [LARGE SCALE GENOMIC DNA]</scope>
    <source>
        <strain evidence="3">cv. Victoria</strain>
        <tissue evidence="2">Leaf</tissue>
    </source>
</reference>
<dbReference type="Proteomes" id="UP000324897">
    <property type="component" value="Chromosome 4"/>
</dbReference>
<accession>A0A5J9VXY8</accession>
<proteinExistence type="predicted"/>
<dbReference type="PANTHER" id="PTHR32133:SF386">
    <property type="entry name" value="F-BOX DOMAIN-CONTAINING PROTEIN"/>
    <property type="match status" value="1"/>
</dbReference>
<dbReference type="Gramene" id="TVU40563">
    <property type="protein sequence ID" value="TVU40563"/>
    <property type="gene ID" value="EJB05_14030"/>
</dbReference>
<organism evidence="2 3">
    <name type="scientific">Eragrostis curvula</name>
    <name type="common">weeping love grass</name>
    <dbReference type="NCBI Taxonomy" id="38414"/>
    <lineage>
        <taxon>Eukaryota</taxon>
        <taxon>Viridiplantae</taxon>
        <taxon>Streptophyta</taxon>
        <taxon>Embryophyta</taxon>
        <taxon>Tracheophyta</taxon>
        <taxon>Spermatophyta</taxon>
        <taxon>Magnoliopsida</taxon>
        <taxon>Liliopsida</taxon>
        <taxon>Poales</taxon>
        <taxon>Poaceae</taxon>
        <taxon>PACMAD clade</taxon>
        <taxon>Chloridoideae</taxon>
        <taxon>Eragrostideae</taxon>
        <taxon>Eragrostidinae</taxon>
        <taxon>Eragrostis</taxon>
    </lineage>
</organism>
<dbReference type="Gene3D" id="1.20.1280.50">
    <property type="match status" value="1"/>
</dbReference>
<dbReference type="SUPFAM" id="SSF81383">
    <property type="entry name" value="F-box domain"/>
    <property type="match status" value="1"/>
</dbReference>
<sequence length="219" mass="24973">MRPPRPRPPPLLMDELVEEVLLRFPRDSSACLVRAALVCKHWRRIVSGPSFRRRIREFHRSAPMLGILCNASKFRALTTRFVPVSSSCLPHAEHHGLQVWDSRHGRVILGRGYKCFSLVVWDPITDKRQELPKPPLPPYHQQHPHSWSTATVLCAAATGECDHLNCHHEPFIVVLVRTVGMEIFSYVHYHRTGLQRRAFWASSDGKKPVASNTSLKGGR</sequence>
<dbReference type="EMBL" id="RWGY01000007">
    <property type="protein sequence ID" value="TVU40563.1"/>
    <property type="molecule type" value="Genomic_DNA"/>
</dbReference>
<dbReference type="PANTHER" id="PTHR32133">
    <property type="entry name" value="OS07G0120400 PROTEIN"/>
    <property type="match status" value="1"/>
</dbReference>
<evidence type="ECO:0000313" key="2">
    <source>
        <dbReference type="EMBL" id="TVU40563.1"/>
    </source>
</evidence>
<dbReference type="AlphaFoldDB" id="A0A5J9VXY8"/>
<feature type="domain" description="F-box" evidence="1">
    <location>
        <begin position="14"/>
        <end position="53"/>
    </location>
</feature>
<feature type="non-terminal residue" evidence="2">
    <location>
        <position position="1"/>
    </location>
</feature>
<protein>
    <recommendedName>
        <fullName evidence="1">F-box domain-containing protein</fullName>
    </recommendedName>
</protein>